<dbReference type="OrthoDB" id="5514856at2759"/>
<keyword evidence="3" id="KW-1185">Reference proteome</keyword>
<feature type="transmembrane region" description="Helical" evidence="1">
    <location>
        <begin position="41"/>
        <end position="61"/>
    </location>
</feature>
<keyword evidence="1" id="KW-0812">Transmembrane</keyword>
<proteinExistence type="predicted"/>
<comment type="caution">
    <text evidence="2">The sequence shown here is derived from an EMBL/GenBank/DDBJ whole genome shotgun (WGS) entry which is preliminary data.</text>
</comment>
<gene>
    <name evidence="2" type="ORF">IWW39_001050</name>
</gene>
<dbReference type="EMBL" id="JANBTX010000016">
    <property type="protein sequence ID" value="KAJ2690084.1"/>
    <property type="molecule type" value="Genomic_DNA"/>
</dbReference>
<protein>
    <submittedName>
        <fullName evidence="2">Uncharacterized protein</fullName>
    </submittedName>
</protein>
<dbReference type="Proteomes" id="UP001151516">
    <property type="component" value="Unassembled WGS sequence"/>
</dbReference>
<name>A0A9W8GNZ2_9FUNG</name>
<dbReference type="AlphaFoldDB" id="A0A9W8GNZ2"/>
<evidence type="ECO:0000313" key="2">
    <source>
        <dbReference type="EMBL" id="KAJ2690084.1"/>
    </source>
</evidence>
<accession>A0A9W8GNZ2</accession>
<evidence type="ECO:0000256" key="1">
    <source>
        <dbReference type="SAM" id="Phobius"/>
    </source>
</evidence>
<reference evidence="2" key="1">
    <citation type="submission" date="2022-07" db="EMBL/GenBank/DDBJ databases">
        <title>Phylogenomic reconstructions and comparative analyses of Kickxellomycotina fungi.</title>
        <authorList>
            <person name="Reynolds N.K."/>
            <person name="Stajich J.E."/>
            <person name="Barry K."/>
            <person name="Grigoriev I.V."/>
            <person name="Crous P."/>
            <person name="Smith M.E."/>
        </authorList>
    </citation>
    <scope>NUCLEOTIDE SEQUENCE</scope>
    <source>
        <strain evidence="2">CBS 109367</strain>
    </source>
</reference>
<evidence type="ECO:0000313" key="3">
    <source>
        <dbReference type="Proteomes" id="UP001151516"/>
    </source>
</evidence>
<keyword evidence="1" id="KW-1133">Transmembrane helix</keyword>
<sequence length="70" mass="7823">MKSGKRNMDKFIAASGHANKKDDSWAITRFFSEEIFNPQKLGANIGVLYGVSAFAGAVYFLERYGEMLVQ</sequence>
<keyword evidence="1" id="KW-0472">Membrane</keyword>
<organism evidence="2 3">
    <name type="scientific">Coemansia spiralis</name>
    <dbReference type="NCBI Taxonomy" id="417178"/>
    <lineage>
        <taxon>Eukaryota</taxon>
        <taxon>Fungi</taxon>
        <taxon>Fungi incertae sedis</taxon>
        <taxon>Zoopagomycota</taxon>
        <taxon>Kickxellomycotina</taxon>
        <taxon>Kickxellomycetes</taxon>
        <taxon>Kickxellales</taxon>
        <taxon>Kickxellaceae</taxon>
        <taxon>Coemansia</taxon>
    </lineage>
</organism>